<dbReference type="InterPro" id="IPR022018">
    <property type="entry name" value="GIT1_C"/>
</dbReference>
<evidence type="ECO:0000259" key="1">
    <source>
        <dbReference type="Pfam" id="PF12205"/>
    </source>
</evidence>
<feature type="domain" description="ARF GTPase-activating protein GIT1 C-terminal" evidence="1">
    <location>
        <begin position="8"/>
        <end position="112"/>
    </location>
</feature>
<dbReference type="PANTHER" id="PTHR46097">
    <property type="entry name" value="G PROTEIN-COUPLED RECEPTOR KINASE INTERACTING ARFGAP"/>
    <property type="match status" value="1"/>
</dbReference>
<dbReference type="Gene3D" id="1.20.120.330">
    <property type="entry name" value="Nucleotidyltransferases domain 2"/>
    <property type="match status" value="1"/>
</dbReference>
<evidence type="ECO:0000313" key="2">
    <source>
        <dbReference type="Proteomes" id="UP000887578"/>
    </source>
</evidence>
<keyword evidence="2" id="KW-1185">Reference proteome</keyword>
<protein>
    <submittedName>
        <fullName evidence="3">ARF GTPase-activating protein GIT1 C-terminal domain-containing protein</fullName>
    </submittedName>
</protein>
<dbReference type="AlphaFoldDB" id="A0A914QNS4"/>
<name>A0A914QNS4_9BILA</name>
<reference evidence="3" key="1">
    <citation type="submission" date="2022-11" db="UniProtKB">
        <authorList>
            <consortium name="WormBaseParasite"/>
        </authorList>
    </citation>
    <scope>IDENTIFICATION</scope>
</reference>
<sequence length="117" mass="13105">MFNEDVFPDNLIIETELLTGAIKALLSDLQQDGVNANAAFHSDSINHHIQRIIRVIPPSHRNGNIEECVRKMKNSMHILSQKCRSRPLHSADETCHSAYDVAKAAKQLLVNVHQLDG</sequence>
<organism evidence="2 3">
    <name type="scientific">Panagrolaimus davidi</name>
    <dbReference type="NCBI Taxonomy" id="227884"/>
    <lineage>
        <taxon>Eukaryota</taxon>
        <taxon>Metazoa</taxon>
        <taxon>Ecdysozoa</taxon>
        <taxon>Nematoda</taxon>
        <taxon>Chromadorea</taxon>
        <taxon>Rhabditida</taxon>
        <taxon>Tylenchina</taxon>
        <taxon>Panagrolaimomorpha</taxon>
        <taxon>Panagrolaimoidea</taxon>
        <taxon>Panagrolaimidae</taxon>
        <taxon>Panagrolaimus</taxon>
    </lineage>
</organism>
<dbReference type="Proteomes" id="UP000887578">
    <property type="component" value="Unplaced"/>
</dbReference>
<dbReference type="GO" id="GO:0007420">
    <property type="term" value="P:brain development"/>
    <property type="evidence" value="ECO:0007669"/>
    <property type="project" value="InterPro"/>
</dbReference>
<dbReference type="GO" id="GO:0032012">
    <property type="term" value="P:regulation of ARF protein signal transduction"/>
    <property type="evidence" value="ECO:0007669"/>
    <property type="project" value="InterPro"/>
</dbReference>
<accession>A0A914QNS4</accession>
<dbReference type="GO" id="GO:0005096">
    <property type="term" value="F:GTPase activator activity"/>
    <property type="evidence" value="ECO:0007669"/>
    <property type="project" value="InterPro"/>
</dbReference>
<dbReference type="Pfam" id="PF12205">
    <property type="entry name" value="GIT1_C"/>
    <property type="match status" value="1"/>
</dbReference>
<dbReference type="GO" id="GO:0098793">
    <property type="term" value="C:presynapse"/>
    <property type="evidence" value="ECO:0007669"/>
    <property type="project" value="GOC"/>
</dbReference>
<proteinExistence type="predicted"/>
<dbReference type="InterPro" id="IPR047161">
    <property type="entry name" value="GIT-like"/>
</dbReference>
<dbReference type="WBParaSite" id="PDA_v2.g5339.t1">
    <property type="protein sequence ID" value="PDA_v2.g5339.t1"/>
    <property type="gene ID" value="PDA_v2.g5339"/>
</dbReference>
<evidence type="ECO:0000313" key="3">
    <source>
        <dbReference type="WBParaSite" id="PDA_v2.g5339.t1"/>
    </source>
</evidence>
<dbReference type="GO" id="GO:0008277">
    <property type="term" value="P:regulation of G protein-coupled receptor signaling pathway"/>
    <property type="evidence" value="ECO:0007669"/>
    <property type="project" value="TreeGrafter"/>
</dbReference>
<dbReference type="GO" id="GO:0036465">
    <property type="term" value="P:synaptic vesicle recycling"/>
    <property type="evidence" value="ECO:0007669"/>
    <property type="project" value="TreeGrafter"/>
</dbReference>
<dbReference type="GO" id="GO:0031267">
    <property type="term" value="F:small GTPase binding"/>
    <property type="evidence" value="ECO:0007669"/>
    <property type="project" value="TreeGrafter"/>
</dbReference>
<dbReference type="PANTHER" id="PTHR46097:SF3">
    <property type="entry name" value="ARF GTPASE-ACTIVATING PROTEIN GIT"/>
    <property type="match status" value="1"/>
</dbReference>